<evidence type="ECO:0000313" key="2">
    <source>
        <dbReference type="EMBL" id="AFH47765.1"/>
    </source>
</evidence>
<feature type="transmembrane region" description="Helical" evidence="1">
    <location>
        <begin position="14"/>
        <end position="36"/>
    </location>
</feature>
<reference evidence="2 3" key="1">
    <citation type="journal article" date="2012" name="Front. Microbiol.">
        <title>Complete genome of Ignavibacterium album, a metabolically versatile, flagellated, facultative anaerobe from the phylum Chlorobi.</title>
        <authorList>
            <person name="Liu Z."/>
            <person name="Frigaard N.-U."/>
            <person name="Vogl K."/>
            <person name="Iino T."/>
            <person name="Ohkuma M."/>
            <person name="Overmann J."/>
            <person name="Bryant D.A."/>
        </authorList>
    </citation>
    <scope>NUCLEOTIDE SEQUENCE [LARGE SCALE GENOMIC DNA]</scope>
    <source>
        <strain evidence="3">DSM 19864 / JCM 16511 / NBRC 101810 / Mat9-16</strain>
    </source>
</reference>
<keyword evidence="1" id="KW-0812">Transmembrane</keyword>
<feature type="transmembrane region" description="Helical" evidence="1">
    <location>
        <begin position="118"/>
        <end position="141"/>
    </location>
</feature>
<proteinExistence type="predicted"/>
<keyword evidence="1" id="KW-0472">Membrane</keyword>
<dbReference type="HOGENOM" id="CLU_147303_0_0_10"/>
<dbReference type="EMBL" id="CP003418">
    <property type="protein sequence ID" value="AFH47765.1"/>
    <property type="molecule type" value="Genomic_DNA"/>
</dbReference>
<evidence type="ECO:0000313" key="3">
    <source>
        <dbReference type="Proteomes" id="UP000007394"/>
    </source>
</evidence>
<gene>
    <name evidence="2" type="ordered locus">IALB_0051</name>
</gene>
<protein>
    <submittedName>
        <fullName evidence="2">Putative hydroxylaminobenzene mutase</fullName>
    </submittedName>
</protein>
<name>I0AFK8_IGNAJ</name>
<dbReference type="KEGG" id="ial:IALB_0051"/>
<dbReference type="InterPro" id="IPR058965">
    <property type="entry name" value="SOI/HabA-like"/>
</dbReference>
<accession>I0AFK8</accession>
<evidence type="ECO:0000256" key="1">
    <source>
        <dbReference type="SAM" id="Phobius"/>
    </source>
</evidence>
<sequence length="148" mass="16352">MEKSELHQHQSQRLIFLGVSLFLLGLIVGLFVPMFANPRMGLSSHIEGVLNGIFLIVLGLIWGKIDLSIRWLKINFWLAVYGTFANWFGILVAAIFNAGKMLNIAAHGKEGSPLAEAFVNFSLISLSVAIIIVCVLTLVGLKRNFKKN</sequence>
<dbReference type="eggNOG" id="ENOG5032W5M">
    <property type="taxonomic scope" value="Bacteria"/>
</dbReference>
<keyword evidence="3" id="KW-1185">Reference proteome</keyword>
<dbReference type="RefSeq" id="WP_014558925.1">
    <property type="nucleotide sequence ID" value="NC_017464.1"/>
</dbReference>
<feature type="transmembrane region" description="Helical" evidence="1">
    <location>
        <begin position="42"/>
        <end position="62"/>
    </location>
</feature>
<dbReference type="STRING" id="945713.IALB_0051"/>
<dbReference type="AlphaFoldDB" id="I0AFK8"/>
<keyword evidence="1" id="KW-1133">Transmembrane helix</keyword>
<organism evidence="2 3">
    <name type="scientific">Ignavibacterium album (strain DSM 19864 / JCM 16511 / NBRC 101810 / Mat9-16)</name>
    <dbReference type="NCBI Taxonomy" id="945713"/>
    <lineage>
        <taxon>Bacteria</taxon>
        <taxon>Pseudomonadati</taxon>
        <taxon>Ignavibacteriota</taxon>
        <taxon>Ignavibacteria</taxon>
        <taxon>Ignavibacteriales</taxon>
        <taxon>Ignavibacteriaceae</taxon>
        <taxon>Ignavibacterium</taxon>
    </lineage>
</organism>
<dbReference type="Pfam" id="PF26512">
    <property type="entry name" value="SOI"/>
    <property type="match status" value="1"/>
</dbReference>
<dbReference type="Proteomes" id="UP000007394">
    <property type="component" value="Chromosome"/>
</dbReference>
<feature type="transmembrane region" description="Helical" evidence="1">
    <location>
        <begin position="74"/>
        <end position="98"/>
    </location>
</feature>